<feature type="domain" description="Activator of Hsp90 ATPase homologue 1/2-like C-terminal" evidence="2">
    <location>
        <begin position="22"/>
        <end position="146"/>
    </location>
</feature>
<comment type="caution">
    <text evidence="3">The sequence shown here is derived from an EMBL/GenBank/DDBJ whole genome shotgun (WGS) entry which is preliminary data.</text>
</comment>
<proteinExistence type="inferred from homology"/>
<dbReference type="EMBL" id="LAJE02000148">
    <property type="protein sequence ID" value="OEO31683.1"/>
    <property type="molecule type" value="Genomic_DNA"/>
</dbReference>
<dbReference type="Pfam" id="PF08327">
    <property type="entry name" value="AHSA1"/>
    <property type="match status" value="1"/>
</dbReference>
<reference evidence="3 4" key="1">
    <citation type="journal article" date="2015" name="Genome Announc.">
        <title>Genome Assemblies of Three Soil-Associated Devosia species: D. insulae, D. limi, and D. soli.</title>
        <authorList>
            <person name="Hassan Y.I."/>
            <person name="Lepp D."/>
            <person name="Zhou T."/>
        </authorList>
    </citation>
    <scope>NUCLEOTIDE SEQUENCE [LARGE SCALE GENOMIC DNA]</scope>
    <source>
        <strain evidence="3 4">DS-56</strain>
    </source>
</reference>
<keyword evidence="4" id="KW-1185">Reference proteome</keyword>
<dbReference type="InterPro" id="IPR013538">
    <property type="entry name" value="ASHA1/2-like_C"/>
</dbReference>
<protein>
    <recommendedName>
        <fullName evidence="2">Activator of Hsp90 ATPase homologue 1/2-like C-terminal domain-containing protein</fullName>
    </recommendedName>
</protein>
<dbReference type="RefSeq" id="WP_069909146.1">
    <property type="nucleotide sequence ID" value="NZ_LAJE02000148.1"/>
</dbReference>
<comment type="similarity">
    <text evidence="1">Belongs to the AHA1 family.</text>
</comment>
<evidence type="ECO:0000313" key="3">
    <source>
        <dbReference type="EMBL" id="OEO31683.1"/>
    </source>
</evidence>
<gene>
    <name evidence="3" type="ORF">VW23_015060</name>
</gene>
<dbReference type="Gene3D" id="3.30.530.20">
    <property type="match status" value="1"/>
</dbReference>
<dbReference type="AlphaFoldDB" id="A0A1E5XSY6"/>
<dbReference type="OrthoDB" id="9805228at2"/>
<evidence type="ECO:0000259" key="2">
    <source>
        <dbReference type="Pfam" id="PF08327"/>
    </source>
</evidence>
<name>A0A1E5XSY6_9HYPH</name>
<dbReference type="InterPro" id="IPR023393">
    <property type="entry name" value="START-like_dom_sf"/>
</dbReference>
<evidence type="ECO:0000256" key="1">
    <source>
        <dbReference type="ARBA" id="ARBA00006817"/>
    </source>
</evidence>
<accession>A0A1E5XSY6</accession>
<dbReference type="Proteomes" id="UP000095463">
    <property type="component" value="Unassembled WGS sequence"/>
</dbReference>
<dbReference type="CDD" id="cd07814">
    <property type="entry name" value="SRPBCC_CalC_Aha1-like"/>
    <property type="match status" value="1"/>
</dbReference>
<evidence type="ECO:0000313" key="4">
    <source>
        <dbReference type="Proteomes" id="UP000095463"/>
    </source>
</evidence>
<sequence length="164" mass="18800">MAQRTEALKLRDDELFITRSFDAPLSIVWRMWQEPEHMIRWWGPEGFTVTDLSSDFRPGGAWRVGMTSSMFPKSWSSGEYLEIEPQKRIVLSFAWDDDSGETVPTTITVQFEERAGRTTQHFHQTPFTSVASRDSHVGGWNSLFNKEEQYAAALAKGIQLPQLT</sequence>
<dbReference type="SUPFAM" id="SSF55961">
    <property type="entry name" value="Bet v1-like"/>
    <property type="match status" value="1"/>
</dbReference>
<organism evidence="3 4">
    <name type="scientific">Devosia insulae DS-56</name>
    <dbReference type="NCBI Taxonomy" id="1116389"/>
    <lineage>
        <taxon>Bacteria</taxon>
        <taxon>Pseudomonadati</taxon>
        <taxon>Pseudomonadota</taxon>
        <taxon>Alphaproteobacteria</taxon>
        <taxon>Hyphomicrobiales</taxon>
        <taxon>Devosiaceae</taxon>
        <taxon>Devosia</taxon>
    </lineage>
</organism>